<keyword evidence="3" id="KW-1185">Reference proteome</keyword>
<evidence type="ECO:0008006" key="4">
    <source>
        <dbReference type="Google" id="ProtNLM"/>
    </source>
</evidence>
<name>A0AAV0BJN0_PHAPC</name>
<evidence type="ECO:0000256" key="1">
    <source>
        <dbReference type="SAM" id="MobiDB-lite"/>
    </source>
</evidence>
<accession>A0AAV0BJN0</accession>
<gene>
    <name evidence="2" type="ORF">PPACK8108_LOCUS22315</name>
</gene>
<organism evidence="2 3">
    <name type="scientific">Phakopsora pachyrhizi</name>
    <name type="common">Asian soybean rust disease fungus</name>
    <dbReference type="NCBI Taxonomy" id="170000"/>
    <lineage>
        <taxon>Eukaryota</taxon>
        <taxon>Fungi</taxon>
        <taxon>Dikarya</taxon>
        <taxon>Basidiomycota</taxon>
        <taxon>Pucciniomycotina</taxon>
        <taxon>Pucciniomycetes</taxon>
        <taxon>Pucciniales</taxon>
        <taxon>Phakopsoraceae</taxon>
        <taxon>Phakopsora</taxon>
    </lineage>
</organism>
<comment type="caution">
    <text evidence="2">The sequence shown here is derived from an EMBL/GenBank/DDBJ whole genome shotgun (WGS) entry which is preliminary data.</text>
</comment>
<reference evidence="2" key="1">
    <citation type="submission" date="2022-06" db="EMBL/GenBank/DDBJ databases">
        <authorList>
            <consortium name="SYNGENTA / RWTH Aachen University"/>
        </authorList>
    </citation>
    <scope>NUCLEOTIDE SEQUENCE</scope>
</reference>
<protein>
    <recommendedName>
        <fullName evidence="4">C2 NT-type domain-containing protein</fullName>
    </recommendedName>
</protein>
<feature type="region of interest" description="Disordered" evidence="1">
    <location>
        <begin position="188"/>
        <end position="224"/>
    </location>
</feature>
<evidence type="ECO:0000313" key="3">
    <source>
        <dbReference type="Proteomes" id="UP001153365"/>
    </source>
</evidence>
<dbReference type="EMBL" id="CALTRL010005883">
    <property type="protein sequence ID" value="CAH7687521.1"/>
    <property type="molecule type" value="Genomic_DNA"/>
</dbReference>
<proteinExistence type="predicted"/>
<dbReference type="Proteomes" id="UP001153365">
    <property type="component" value="Unassembled WGS sequence"/>
</dbReference>
<evidence type="ECO:0000313" key="2">
    <source>
        <dbReference type="EMBL" id="CAH7687521.1"/>
    </source>
</evidence>
<dbReference type="AlphaFoldDB" id="A0AAV0BJN0"/>
<sequence>MLSPSLSAKTRPDPLPIAISIFSHLLSSPPSLAEVPLSKPILLRLRWVNPDPDDESFLYFNNMEGHGSSGLVEKLRLKLSNVGPSVWRVSDQDQIEYKVDKNCVEEDDIPEVFCRIKIWDSTQTDSNPRKDLDQKLSLILKLEKVDRSEQSTAEDLAWRYFDLQDSITPGLDTREWFQSFELADSSSVLKNDGNQESETDDQTRGKGYWGGYSSGSETSNDSAPIIHNHDAELRDRIRNMPVYRNRAPSVASSVISKLEPRSDLSPIPRQGPKDLLSRLCRTPLYKRAPSVESLAEDNSLPDCTIPDPDIDRLLHAAGLANLTPTLKKAAHRAVFDSSLRGKDMPNNDGRFKTIESLNKSGSYSTPGKTDDYLADSLTGLFQLYLRSNPSSSDQELGERFISIAHRVVVKNHQG</sequence>